<dbReference type="CDD" id="cd17332">
    <property type="entry name" value="MFS_MelB_like"/>
    <property type="match status" value="1"/>
</dbReference>
<gene>
    <name evidence="3" type="ORF">IAC73_05240</name>
</gene>
<feature type="transmembrane region" description="Helical" evidence="2">
    <location>
        <begin position="210"/>
        <end position="233"/>
    </location>
</feature>
<accession>A0A9D1SW23</accession>
<sequence length="592" mass="65199">MSKDAGAGSKPAKDLSYRNSPDYVPVKEKLAYGCGAFMDGGGVALMSCVMMKYMTNNGIAIGVASTIMLVAKFWDAITDPVMGFISDNTRGKWGRRKPYMFFGGILLIIGMFLMFLPVRDWGVTVGGFTAYIVVMYILWNTFSTITMVPYCSMSSDISPSFKERNNANTVKLVFNAAASGLAYVLPLLFIEAWASETGYLFVPNLSSTEFWLAISIVFGVLFGGGLIICGLFVKERIKPTTPKEQFNGKQFVKNYVEPYKNRSYRWHIVMYVSAFICLDMISALAVYYATDVWHGTTLFDKEMSSLFIIAPLMVAAVIMFPLARYVMDKKSKQFAFRMGLPAYIVAGILLCVMDPSWTPTWVIPIVAFLMGLGFGGAQMMPWIIFPDTVDVGQMATGERSTGSYSGMMTLARKIAGAVGVGLIGWILDPMGYVSNESGDPTKYIPQTEEVLLAIRLLMGLSIVVFISIALFASFKFRITNKKLTRVRYFIEARKNGTVLTEEEEAERTALVHELYGASDPGGYLPVSADEEGEPAEDAAEELSEDAEDIFGEDEGLSEKDKDAEAGDIPEPEEIAEDAAEEPETAGEDEDKE</sequence>
<dbReference type="Proteomes" id="UP000886857">
    <property type="component" value="Unassembled WGS sequence"/>
</dbReference>
<dbReference type="GO" id="GO:0008643">
    <property type="term" value="P:carbohydrate transport"/>
    <property type="evidence" value="ECO:0007669"/>
    <property type="project" value="InterPro"/>
</dbReference>
<protein>
    <submittedName>
        <fullName evidence="3">MFS transporter</fullName>
    </submittedName>
</protein>
<dbReference type="EMBL" id="DVOE01000079">
    <property type="protein sequence ID" value="HIU99227.1"/>
    <property type="molecule type" value="Genomic_DNA"/>
</dbReference>
<feature type="transmembrane region" description="Helical" evidence="2">
    <location>
        <begin position="128"/>
        <end position="151"/>
    </location>
</feature>
<feature type="transmembrane region" description="Helical" evidence="2">
    <location>
        <begin position="414"/>
        <end position="432"/>
    </location>
</feature>
<evidence type="ECO:0000256" key="2">
    <source>
        <dbReference type="SAM" id="Phobius"/>
    </source>
</evidence>
<dbReference type="GO" id="GO:0005886">
    <property type="term" value="C:plasma membrane"/>
    <property type="evidence" value="ECO:0007669"/>
    <property type="project" value="TreeGrafter"/>
</dbReference>
<dbReference type="InterPro" id="IPR036259">
    <property type="entry name" value="MFS_trans_sf"/>
</dbReference>
<evidence type="ECO:0000313" key="4">
    <source>
        <dbReference type="Proteomes" id="UP000886857"/>
    </source>
</evidence>
<feature type="transmembrane region" description="Helical" evidence="2">
    <location>
        <begin position="98"/>
        <end position="116"/>
    </location>
</feature>
<dbReference type="Gene3D" id="1.20.1250.20">
    <property type="entry name" value="MFS general substrate transporter like domains"/>
    <property type="match status" value="1"/>
</dbReference>
<feature type="transmembrane region" description="Helical" evidence="2">
    <location>
        <begin position="334"/>
        <end position="355"/>
    </location>
</feature>
<feature type="compositionally biased region" description="Acidic residues" evidence="1">
    <location>
        <begin position="565"/>
        <end position="592"/>
    </location>
</feature>
<keyword evidence="2" id="KW-0812">Transmembrane</keyword>
<keyword evidence="2" id="KW-0472">Membrane</keyword>
<feature type="transmembrane region" description="Helical" evidence="2">
    <location>
        <begin position="268"/>
        <end position="288"/>
    </location>
</feature>
<feature type="region of interest" description="Disordered" evidence="1">
    <location>
        <begin position="520"/>
        <end position="592"/>
    </location>
</feature>
<feature type="transmembrane region" description="Helical" evidence="2">
    <location>
        <begin position="361"/>
        <end position="385"/>
    </location>
</feature>
<dbReference type="PANTHER" id="PTHR11328:SF24">
    <property type="entry name" value="MAJOR FACILITATOR SUPERFAMILY (MFS) PROFILE DOMAIN-CONTAINING PROTEIN"/>
    <property type="match status" value="1"/>
</dbReference>
<dbReference type="PANTHER" id="PTHR11328">
    <property type="entry name" value="MAJOR FACILITATOR SUPERFAMILY DOMAIN-CONTAINING PROTEIN"/>
    <property type="match status" value="1"/>
</dbReference>
<dbReference type="SUPFAM" id="SSF103473">
    <property type="entry name" value="MFS general substrate transporter"/>
    <property type="match status" value="1"/>
</dbReference>
<dbReference type="GO" id="GO:0015293">
    <property type="term" value="F:symporter activity"/>
    <property type="evidence" value="ECO:0007669"/>
    <property type="project" value="InterPro"/>
</dbReference>
<reference evidence="3" key="1">
    <citation type="submission" date="2020-10" db="EMBL/GenBank/DDBJ databases">
        <authorList>
            <person name="Gilroy R."/>
        </authorList>
    </citation>
    <scope>NUCLEOTIDE SEQUENCE</scope>
    <source>
        <strain evidence="3">10406</strain>
    </source>
</reference>
<evidence type="ECO:0000313" key="3">
    <source>
        <dbReference type="EMBL" id="HIU99227.1"/>
    </source>
</evidence>
<reference evidence="3" key="2">
    <citation type="journal article" date="2021" name="PeerJ">
        <title>Extensive microbial diversity within the chicken gut microbiome revealed by metagenomics and culture.</title>
        <authorList>
            <person name="Gilroy R."/>
            <person name="Ravi A."/>
            <person name="Getino M."/>
            <person name="Pursley I."/>
            <person name="Horton D.L."/>
            <person name="Alikhan N.F."/>
            <person name="Baker D."/>
            <person name="Gharbi K."/>
            <person name="Hall N."/>
            <person name="Watson M."/>
            <person name="Adriaenssens E.M."/>
            <person name="Foster-Nyarko E."/>
            <person name="Jarju S."/>
            <person name="Secka A."/>
            <person name="Antonio M."/>
            <person name="Oren A."/>
            <person name="Chaudhuri R.R."/>
            <person name="La Ragione R."/>
            <person name="Hildebrand F."/>
            <person name="Pallen M.J."/>
        </authorList>
    </citation>
    <scope>NUCLEOTIDE SEQUENCE</scope>
    <source>
        <strain evidence="3">10406</strain>
    </source>
</reference>
<name>A0A9D1SW23_9FIRM</name>
<dbReference type="Pfam" id="PF13347">
    <property type="entry name" value="MFS_2"/>
    <property type="match status" value="1"/>
</dbReference>
<evidence type="ECO:0000256" key="1">
    <source>
        <dbReference type="SAM" id="MobiDB-lite"/>
    </source>
</evidence>
<keyword evidence="2" id="KW-1133">Transmembrane helix</keyword>
<proteinExistence type="predicted"/>
<dbReference type="AlphaFoldDB" id="A0A9D1SW23"/>
<feature type="transmembrane region" description="Helical" evidence="2">
    <location>
        <begin position="452"/>
        <end position="474"/>
    </location>
</feature>
<feature type="transmembrane region" description="Helical" evidence="2">
    <location>
        <begin position="172"/>
        <end position="190"/>
    </location>
</feature>
<comment type="caution">
    <text evidence="3">The sequence shown here is derived from an EMBL/GenBank/DDBJ whole genome shotgun (WGS) entry which is preliminary data.</text>
</comment>
<feature type="transmembrane region" description="Helical" evidence="2">
    <location>
        <begin position="308"/>
        <end position="327"/>
    </location>
</feature>
<organism evidence="3 4">
    <name type="scientific">Candidatus Limadaptatus stercoripullorum</name>
    <dbReference type="NCBI Taxonomy" id="2840846"/>
    <lineage>
        <taxon>Bacteria</taxon>
        <taxon>Bacillati</taxon>
        <taxon>Bacillota</taxon>
        <taxon>Clostridia</taxon>
        <taxon>Eubacteriales</taxon>
        <taxon>Candidatus Limadaptatus</taxon>
    </lineage>
</organism>
<feature type="compositionally biased region" description="Acidic residues" evidence="1">
    <location>
        <begin position="528"/>
        <end position="555"/>
    </location>
</feature>
<dbReference type="InterPro" id="IPR039672">
    <property type="entry name" value="MFS_2"/>
</dbReference>